<protein>
    <submittedName>
        <fullName evidence="1">Uncharacterized protein</fullName>
    </submittedName>
</protein>
<keyword evidence="2" id="KW-1185">Reference proteome</keyword>
<sequence>MTRLERAWKDPAVSTQELEMRAKCGASNKLPVSPAVALTAYVRHCITKMNTCMGFSAHIPGMGRQPLGAGEQERHVKQLGAALVAAIGRDFAAPHRSIASLPITANLVTELAQAHLRACVLYQNELSNALARANMEGEEARRQERMRIWGYSS</sequence>
<dbReference type="EnsemblProtists" id="EOD22907">
    <property type="protein sequence ID" value="EOD22907"/>
    <property type="gene ID" value="EMIHUDRAFT_432077"/>
</dbReference>
<reference evidence="2" key="1">
    <citation type="journal article" date="2013" name="Nature">
        <title>Pan genome of the phytoplankton Emiliania underpins its global distribution.</title>
        <authorList>
            <person name="Read B.A."/>
            <person name="Kegel J."/>
            <person name="Klute M.J."/>
            <person name="Kuo A."/>
            <person name="Lefebvre S.C."/>
            <person name="Maumus F."/>
            <person name="Mayer C."/>
            <person name="Miller J."/>
            <person name="Monier A."/>
            <person name="Salamov A."/>
            <person name="Young J."/>
            <person name="Aguilar M."/>
            <person name="Claverie J.M."/>
            <person name="Frickenhaus S."/>
            <person name="Gonzalez K."/>
            <person name="Herman E.K."/>
            <person name="Lin Y.C."/>
            <person name="Napier J."/>
            <person name="Ogata H."/>
            <person name="Sarno A.F."/>
            <person name="Shmutz J."/>
            <person name="Schroeder D."/>
            <person name="de Vargas C."/>
            <person name="Verret F."/>
            <person name="von Dassow P."/>
            <person name="Valentin K."/>
            <person name="Van de Peer Y."/>
            <person name="Wheeler G."/>
            <person name="Dacks J.B."/>
            <person name="Delwiche C.F."/>
            <person name="Dyhrman S.T."/>
            <person name="Glockner G."/>
            <person name="John U."/>
            <person name="Richards T."/>
            <person name="Worden A.Z."/>
            <person name="Zhang X."/>
            <person name="Grigoriev I.V."/>
            <person name="Allen A.E."/>
            <person name="Bidle K."/>
            <person name="Borodovsky M."/>
            <person name="Bowler C."/>
            <person name="Brownlee C."/>
            <person name="Cock J.M."/>
            <person name="Elias M."/>
            <person name="Gladyshev V.N."/>
            <person name="Groth M."/>
            <person name="Guda C."/>
            <person name="Hadaegh A."/>
            <person name="Iglesias-Rodriguez M.D."/>
            <person name="Jenkins J."/>
            <person name="Jones B.M."/>
            <person name="Lawson T."/>
            <person name="Leese F."/>
            <person name="Lindquist E."/>
            <person name="Lobanov A."/>
            <person name="Lomsadze A."/>
            <person name="Malik S.B."/>
            <person name="Marsh M.E."/>
            <person name="Mackinder L."/>
            <person name="Mock T."/>
            <person name="Mueller-Roeber B."/>
            <person name="Pagarete A."/>
            <person name="Parker M."/>
            <person name="Probert I."/>
            <person name="Quesneville H."/>
            <person name="Raines C."/>
            <person name="Rensing S.A."/>
            <person name="Riano-Pachon D.M."/>
            <person name="Richier S."/>
            <person name="Rokitta S."/>
            <person name="Shiraiwa Y."/>
            <person name="Soanes D.M."/>
            <person name="van der Giezen M."/>
            <person name="Wahlund T.M."/>
            <person name="Williams B."/>
            <person name="Wilson W."/>
            <person name="Wolfe G."/>
            <person name="Wurch L.L."/>
        </authorList>
    </citation>
    <scope>NUCLEOTIDE SEQUENCE</scope>
</reference>
<evidence type="ECO:0000313" key="2">
    <source>
        <dbReference type="Proteomes" id="UP000013827"/>
    </source>
</evidence>
<dbReference type="GeneID" id="17268454"/>
<dbReference type="AlphaFoldDB" id="A0A0D3JHC2"/>
<evidence type="ECO:0000313" key="1">
    <source>
        <dbReference type="EnsemblProtists" id="EOD22907"/>
    </source>
</evidence>
<proteinExistence type="predicted"/>
<dbReference type="Proteomes" id="UP000013827">
    <property type="component" value="Unassembled WGS sequence"/>
</dbReference>
<reference evidence="1" key="2">
    <citation type="submission" date="2024-10" db="UniProtKB">
        <authorList>
            <consortium name="EnsemblProtists"/>
        </authorList>
    </citation>
    <scope>IDENTIFICATION</scope>
</reference>
<name>A0A0D3JHC2_EMIH1</name>
<dbReference type="KEGG" id="ehx:EMIHUDRAFT_432077"/>
<dbReference type="HOGENOM" id="CLU_1716659_0_0_1"/>
<dbReference type="RefSeq" id="XP_005775336.1">
    <property type="nucleotide sequence ID" value="XM_005775279.1"/>
</dbReference>
<accession>A0A0D3JHC2</accession>
<organism evidence="1 2">
    <name type="scientific">Emiliania huxleyi (strain CCMP1516)</name>
    <dbReference type="NCBI Taxonomy" id="280463"/>
    <lineage>
        <taxon>Eukaryota</taxon>
        <taxon>Haptista</taxon>
        <taxon>Haptophyta</taxon>
        <taxon>Prymnesiophyceae</taxon>
        <taxon>Isochrysidales</taxon>
        <taxon>Noelaerhabdaceae</taxon>
        <taxon>Emiliania</taxon>
    </lineage>
</organism>
<dbReference type="PaxDb" id="2903-EOD22907"/>